<dbReference type="InterPro" id="IPR009003">
    <property type="entry name" value="Peptidase_S1_PA"/>
</dbReference>
<comment type="similarity">
    <text evidence="5">Belongs to the peptidase S1 family. CLIP subfamily.</text>
</comment>
<dbReference type="SUPFAM" id="SSF50494">
    <property type="entry name" value="Trypsin-like serine proteases"/>
    <property type="match status" value="1"/>
</dbReference>
<keyword evidence="1" id="KW-0645">Protease</keyword>
<dbReference type="SMART" id="SM00020">
    <property type="entry name" value="Tryp_SPc"/>
    <property type="match status" value="1"/>
</dbReference>
<dbReference type="VEuPathDB" id="VectorBase:ADAC003199"/>
<keyword evidence="6" id="KW-0732">Signal</keyword>
<proteinExistence type="inferred from homology"/>
<protein>
    <submittedName>
        <fullName evidence="8">Putative trypsin</fullName>
    </submittedName>
</protein>
<evidence type="ECO:0000259" key="7">
    <source>
        <dbReference type="PROSITE" id="PS50240"/>
    </source>
</evidence>
<accession>A0A2M4CQL6</accession>
<dbReference type="PROSITE" id="PS50240">
    <property type="entry name" value="TRYPSIN_DOM"/>
    <property type="match status" value="1"/>
</dbReference>
<dbReference type="Pfam" id="PF00089">
    <property type="entry name" value="Trypsin"/>
    <property type="match status" value="1"/>
</dbReference>
<feature type="chain" id="PRO_5014986286" evidence="6">
    <location>
        <begin position="22"/>
        <end position="254"/>
    </location>
</feature>
<dbReference type="GO" id="GO:0006508">
    <property type="term" value="P:proteolysis"/>
    <property type="evidence" value="ECO:0007669"/>
    <property type="project" value="UniProtKB-KW"/>
</dbReference>
<dbReference type="PANTHER" id="PTHR24276:SF96">
    <property type="entry name" value="PEPTIDASE S1 DOMAIN-CONTAINING PROTEIN"/>
    <property type="match status" value="1"/>
</dbReference>
<dbReference type="InterPro" id="IPR043504">
    <property type="entry name" value="Peptidase_S1_PA_chymotrypsin"/>
</dbReference>
<evidence type="ECO:0000256" key="6">
    <source>
        <dbReference type="SAM" id="SignalP"/>
    </source>
</evidence>
<reference evidence="8" key="1">
    <citation type="submission" date="2018-01" db="EMBL/GenBank/DDBJ databases">
        <title>An insight into the sialome of Amazonian anophelines.</title>
        <authorList>
            <person name="Ribeiro J.M."/>
            <person name="Scarpassa V."/>
            <person name="Calvo E."/>
        </authorList>
    </citation>
    <scope>NUCLEOTIDE SEQUENCE</scope>
</reference>
<dbReference type="VEuPathDB" id="VectorBase:ADAR2_009337"/>
<dbReference type="Gene3D" id="2.40.10.10">
    <property type="entry name" value="Trypsin-like serine proteases"/>
    <property type="match status" value="2"/>
</dbReference>
<evidence type="ECO:0000256" key="3">
    <source>
        <dbReference type="ARBA" id="ARBA00022825"/>
    </source>
</evidence>
<evidence type="ECO:0000256" key="4">
    <source>
        <dbReference type="ARBA" id="ARBA00023157"/>
    </source>
</evidence>
<feature type="signal peptide" evidence="6">
    <location>
        <begin position="1"/>
        <end position="21"/>
    </location>
</feature>
<dbReference type="GO" id="GO:0004252">
    <property type="term" value="F:serine-type endopeptidase activity"/>
    <property type="evidence" value="ECO:0007669"/>
    <property type="project" value="InterPro"/>
</dbReference>
<keyword evidence="4" id="KW-1015">Disulfide bond</keyword>
<organism evidence="8">
    <name type="scientific">Anopheles darlingi</name>
    <name type="common">Mosquito</name>
    <dbReference type="NCBI Taxonomy" id="43151"/>
    <lineage>
        <taxon>Eukaryota</taxon>
        <taxon>Metazoa</taxon>
        <taxon>Ecdysozoa</taxon>
        <taxon>Arthropoda</taxon>
        <taxon>Hexapoda</taxon>
        <taxon>Insecta</taxon>
        <taxon>Pterygota</taxon>
        <taxon>Neoptera</taxon>
        <taxon>Endopterygota</taxon>
        <taxon>Diptera</taxon>
        <taxon>Nematocera</taxon>
        <taxon>Culicoidea</taxon>
        <taxon>Culicidae</taxon>
        <taxon>Anophelinae</taxon>
        <taxon>Anopheles</taxon>
    </lineage>
</organism>
<evidence type="ECO:0000313" key="8">
    <source>
        <dbReference type="EMBL" id="MBW67471.1"/>
    </source>
</evidence>
<dbReference type="PANTHER" id="PTHR24276">
    <property type="entry name" value="POLYSERASE-RELATED"/>
    <property type="match status" value="1"/>
</dbReference>
<dbReference type="InterPro" id="IPR001254">
    <property type="entry name" value="Trypsin_dom"/>
</dbReference>
<keyword evidence="2" id="KW-0378">Hydrolase</keyword>
<dbReference type="AlphaFoldDB" id="A0A2M4CQL6"/>
<evidence type="ECO:0000256" key="5">
    <source>
        <dbReference type="ARBA" id="ARBA00024195"/>
    </source>
</evidence>
<dbReference type="InterPro" id="IPR050430">
    <property type="entry name" value="Peptidase_S1"/>
</dbReference>
<feature type="domain" description="Peptidase S1" evidence="7">
    <location>
        <begin position="18"/>
        <end position="246"/>
    </location>
</feature>
<sequence length="254" mass="27917">MKQSVKLLLLVVLYSAQLVKAQDSVTDVDDIADYPYAAFIDDPFSHYSGNGAIISNTHVITVASAISPAPSVMIHVYVGNAVMHTGTRFKPKNIQKHPKYNFTPLEYNVAIITINGTFKGLPNVKPISIRTTAFRNPVNCFSVGWGVYSNFSITPMPRRVNYQLVTDQACAAKRGPQPTTIQCASALKGSGYFLIGGNPFVCGNQLYGIQRVMSTSFTYFTNDQPIDLFVKLTAASIQDFVFSIIPKPKHVDCH</sequence>
<name>A0A2M4CQL6_ANODA</name>
<dbReference type="EMBL" id="GGFL01003293">
    <property type="protein sequence ID" value="MBW67471.1"/>
    <property type="molecule type" value="Transcribed_RNA"/>
</dbReference>
<evidence type="ECO:0000256" key="2">
    <source>
        <dbReference type="ARBA" id="ARBA00022801"/>
    </source>
</evidence>
<evidence type="ECO:0000256" key="1">
    <source>
        <dbReference type="ARBA" id="ARBA00022670"/>
    </source>
</evidence>
<keyword evidence="3" id="KW-0720">Serine protease</keyword>